<keyword evidence="3" id="KW-0520">NAD</keyword>
<dbReference type="EMBL" id="JAOZEW010000019">
    <property type="protein sequence ID" value="MCV9929369.1"/>
    <property type="molecule type" value="Genomic_DNA"/>
</dbReference>
<dbReference type="PANTHER" id="PTHR10572:SF24">
    <property type="entry name" value="3-HYDROXY-3-METHYLGLUTARYL-COENZYME A REDUCTASE"/>
    <property type="match status" value="1"/>
</dbReference>
<dbReference type="Pfam" id="PF00368">
    <property type="entry name" value="HMG-CoA_red"/>
    <property type="match status" value="1"/>
</dbReference>
<dbReference type="InterPro" id="IPR002202">
    <property type="entry name" value="HMG_CoA_Rdtase"/>
</dbReference>
<evidence type="ECO:0000313" key="5">
    <source>
        <dbReference type="Proteomes" id="UP001151079"/>
    </source>
</evidence>
<dbReference type="CDD" id="cd00644">
    <property type="entry name" value="HMG-CoA_reductase_classII"/>
    <property type="match status" value="1"/>
</dbReference>
<comment type="caution">
    <text evidence="4">The sequence shown here is derived from an EMBL/GenBank/DDBJ whole genome shotgun (WGS) entry which is preliminary data.</text>
</comment>
<dbReference type="PROSITE" id="PS00066">
    <property type="entry name" value="HMG_COA_REDUCTASE_1"/>
    <property type="match status" value="1"/>
</dbReference>
<dbReference type="InterPro" id="IPR009029">
    <property type="entry name" value="HMG_CoA_Rdtase_sub-bd_dom_sf"/>
</dbReference>
<comment type="catalytic activity">
    <reaction evidence="3">
        <text>(R)-mevalonate + 2 NAD(+) + CoA = (3S)-3-hydroxy-3-methylglutaryl-CoA + 2 NADH + 2 H(+)</text>
        <dbReference type="Rhea" id="RHEA:14833"/>
        <dbReference type="ChEBI" id="CHEBI:15378"/>
        <dbReference type="ChEBI" id="CHEBI:36464"/>
        <dbReference type="ChEBI" id="CHEBI:43074"/>
        <dbReference type="ChEBI" id="CHEBI:57287"/>
        <dbReference type="ChEBI" id="CHEBI:57540"/>
        <dbReference type="ChEBI" id="CHEBI:57945"/>
        <dbReference type="EC" id="1.1.1.88"/>
    </reaction>
</comment>
<evidence type="ECO:0000313" key="4">
    <source>
        <dbReference type="EMBL" id="MCV9929369.1"/>
    </source>
</evidence>
<reference evidence="4" key="1">
    <citation type="submission" date="2022-10" db="EMBL/GenBank/DDBJ databases">
        <title>Two novel species of Flavobacterium.</title>
        <authorList>
            <person name="Liu Q."/>
            <person name="Xin Y.-H."/>
        </authorList>
    </citation>
    <scope>NUCLEOTIDE SEQUENCE</scope>
    <source>
        <strain evidence="4">LS1R49</strain>
    </source>
</reference>
<dbReference type="InterPro" id="IPR004553">
    <property type="entry name" value="HMG_CoA_Rdtase_bac-typ"/>
</dbReference>
<sequence>MNNAIAGFSKLSKEEKINWIAKKYFSTPEEAVFLLKNYWNSDEKIQKLHDEFIENTITNFYIPLGVAPNFLINDKYTTIPMAIEESSVVAAAAKAAKFWSTRGGFKATVINTEKIGQVHFTFNGDVSKLDLFFAQTKSKFFSDTESITKNMQQRGGGILDIVLKDKTNLLQNYYQLHATFETKDSMGANFINSCLEQFAKTLKEASQEYQLFTEADEEVKVIMSILSNYVPNCAVRAEVSCPVEELTEKHIPNPQEFAERFVQAVQIAEVEPFRAVTHNKGIMNGVDAVILATGNDFRAVEAGVHAYASRNGQYSSLSHAKIEDGIFTFWLNIPLAIGTVGGLTSLHPLVKFSLQMLENPSAPELMQIVAVAGLAQNFAALRSLTTTGIQEGHMKMHINNIINQFAANDDERHLIKNHFKNNTISHSAVVEFIENLRK</sequence>
<dbReference type="InterPro" id="IPR023074">
    <property type="entry name" value="HMG_CoA_Rdtase_cat_sf"/>
</dbReference>
<dbReference type="SUPFAM" id="SSF55035">
    <property type="entry name" value="NAD-binding domain of HMG-CoA reductase"/>
    <property type="match status" value="1"/>
</dbReference>
<accession>A0A9X3C4Z0</accession>
<evidence type="ECO:0000256" key="2">
    <source>
        <dbReference type="ARBA" id="ARBA00023002"/>
    </source>
</evidence>
<evidence type="ECO:0000256" key="1">
    <source>
        <dbReference type="ARBA" id="ARBA00007661"/>
    </source>
</evidence>
<keyword evidence="2 3" id="KW-0560">Oxidoreductase</keyword>
<dbReference type="PANTHER" id="PTHR10572">
    <property type="entry name" value="3-HYDROXY-3-METHYLGLUTARYL-COENZYME A REDUCTASE"/>
    <property type="match status" value="1"/>
</dbReference>
<dbReference type="GO" id="GO:0140643">
    <property type="term" value="F:hydroxymethylglutaryl-CoA reductase (NADH) activity"/>
    <property type="evidence" value="ECO:0007669"/>
    <property type="project" value="UniProtKB-EC"/>
</dbReference>
<protein>
    <recommendedName>
        <fullName evidence="3">3-hydroxy-3-methylglutaryl coenzyme A reductase</fullName>
        <shortName evidence="3">HMG-CoA reductase</shortName>
        <ecNumber evidence="3">1.1.1.88</ecNumber>
    </recommendedName>
</protein>
<dbReference type="NCBIfam" id="TIGR00532">
    <property type="entry name" value="HMG_CoA_R_NAD"/>
    <property type="match status" value="1"/>
</dbReference>
<proteinExistence type="inferred from homology"/>
<dbReference type="InterPro" id="IPR023076">
    <property type="entry name" value="HMG_CoA_Rdtase_CS"/>
</dbReference>
<dbReference type="PRINTS" id="PR00071">
    <property type="entry name" value="HMGCOARDTASE"/>
</dbReference>
<dbReference type="InterPro" id="IPR009023">
    <property type="entry name" value="HMG_CoA_Rdtase_NAD(P)-bd_sf"/>
</dbReference>
<gene>
    <name evidence="4" type="ORF">OIU83_17020</name>
</gene>
<dbReference type="SUPFAM" id="SSF56542">
    <property type="entry name" value="Substrate-binding domain of HMG-CoA reductase"/>
    <property type="match status" value="1"/>
</dbReference>
<keyword evidence="5" id="KW-1185">Reference proteome</keyword>
<comment type="similarity">
    <text evidence="1 3">Belongs to the HMG-CoA reductase family.</text>
</comment>
<dbReference type="EC" id="1.1.1.88" evidence="3"/>
<comment type="pathway">
    <text evidence="3">Metabolic intermediate metabolism; (R)-mevalonate degradation; (S)-3-hydroxy-3-methylglutaryl-CoA from (R)-mevalonate: step 1/1.</text>
</comment>
<dbReference type="Gene3D" id="3.90.770.10">
    <property type="entry name" value="3-hydroxy-3-methylglutaryl-coenzyme A Reductase, Chain A, domain 2"/>
    <property type="match status" value="2"/>
</dbReference>
<dbReference type="PROSITE" id="PS50065">
    <property type="entry name" value="HMG_COA_REDUCTASE_4"/>
    <property type="match status" value="1"/>
</dbReference>
<dbReference type="Proteomes" id="UP001151079">
    <property type="component" value="Unassembled WGS sequence"/>
</dbReference>
<dbReference type="GO" id="GO:0015936">
    <property type="term" value="P:coenzyme A metabolic process"/>
    <property type="evidence" value="ECO:0007669"/>
    <property type="project" value="InterPro"/>
</dbReference>
<name>A0A9X3C4Z0_9FLAO</name>
<evidence type="ECO:0000256" key="3">
    <source>
        <dbReference type="RuleBase" id="RU361219"/>
    </source>
</evidence>
<dbReference type="GO" id="GO:0004420">
    <property type="term" value="F:hydroxymethylglutaryl-CoA reductase (NADPH) activity"/>
    <property type="evidence" value="ECO:0007669"/>
    <property type="project" value="InterPro"/>
</dbReference>
<dbReference type="AlphaFoldDB" id="A0A9X3C4Z0"/>
<dbReference type="RefSeq" id="WP_264207461.1">
    <property type="nucleotide sequence ID" value="NZ_JAOZEW010000019.1"/>
</dbReference>
<organism evidence="4 5">
    <name type="scientific">Flavobacterium shii</name>
    <dbReference type="NCBI Taxonomy" id="2987687"/>
    <lineage>
        <taxon>Bacteria</taxon>
        <taxon>Pseudomonadati</taxon>
        <taxon>Bacteroidota</taxon>
        <taxon>Flavobacteriia</taxon>
        <taxon>Flavobacteriales</taxon>
        <taxon>Flavobacteriaceae</taxon>
        <taxon>Flavobacterium</taxon>
    </lineage>
</organism>
<dbReference type="Gene3D" id="1.10.8.660">
    <property type="match status" value="1"/>
</dbReference>